<dbReference type="SUPFAM" id="SSF54106">
    <property type="entry name" value="LysM domain"/>
    <property type="match status" value="1"/>
</dbReference>
<organism evidence="2 3">
    <name type="scientific">Candidatus Roizmanbacteria bacterium CG11_big_fil_rev_8_21_14_0_20_36_8</name>
    <dbReference type="NCBI Taxonomy" id="1974856"/>
    <lineage>
        <taxon>Bacteria</taxon>
        <taxon>Candidatus Roizmaniibacteriota</taxon>
    </lineage>
</organism>
<reference evidence="2 3" key="1">
    <citation type="submission" date="2017-09" db="EMBL/GenBank/DDBJ databases">
        <title>Depth-based differentiation of microbial function through sediment-hosted aquifers and enrichment of novel symbionts in the deep terrestrial subsurface.</title>
        <authorList>
            <person name="Probst A.J."/>
            <person name="Ladd B."/>
            <person name="Jarett J.K."/>
            <person name="Geller-Mcgrath D.E."/>
            <person name="Sieber C.M."/>
            <person name="Emerson J.B."/>
            <person name="Anantharaman K."/>
            <person name="Thomas B.C."/>
            <person name="Malmstrom R."/>
            <person name="Stieglmeier M."/>
            <person name="Klingl A."/>
            <person name="Woyke T."/>
            <person name="Ryan C.M."/>
            <person name="Banfield J.F."/>
        </authorList>
    </citation>
    <scope>NUCLEOTIDE SEQUENCE [LARGE SCALE GENOMIC DNA]</scope>
    <source>
        <strain evidence="2">CG11_big_fil_rev_8_21_14_0_20_36_8</strain>
    </source>
</reference>
<comment type="caution">
    <text evidence="2">The sequence shown here is derived from an EMBL/GenBank/DDBJ whole genome shotgun (WGS) entry which is preliminary data.</text>
</comment>
<proteinExistence type="predicted"/>
<feature type="domain" description="LysM" evidence="1">
    <location>
        <begin position="25"/>
        <end position="72"/>
    </location>
</feature>
<dbReference type="Gene3D" id="3.10.350.10">
    <property type="entry name" value="LysM domain"/>
    <property type="match status" value="1"/>
</dbReference>
<protein>
    <recommendedName>
        <fullName evidence="1">LysM domain-containing protein</fullName>
    </recommendedName>
</protein>
<dbReference type="EMBL" id="PCVM01000022">
    <property type="protein sequence ID" value="PIQ73708.1"/>
    <property type="molecule type" value="Genomic_DNA"/>
</dbReference>
<accession>A0A2M6IUV9</accession>
<dbReference type="SMART" id="SM00257">
    <property type="entry name" value="LysM"/>
    <property type="match status" value="1"/>
</dbReference>
<name>A0A2M6IUV9_9BACT</name>
<dbReference type="InterPro" id="IPR036779">
    <property type="entry name" value="LysM_dom_sf"/>
</dbReference>
<evidence type="ECO:0000259" key="1">
    <source>
        <dbReference type="PROSITE" id="PS51782"/>
    </source>
</evidence>
<dbReference type="CDD" id="cd00118">
    <property type="entry name" value="LysM"/>
    <property type="match status" value="1"/>
</dbReference>
<gene>
    <name evidence="2" type="ORF">COV58_01050</name>
</gene>
<evidence type="ECO:0000313" key="3">
    <source>
        <dbReference type="Proteomes" id="UP000231056"/>
    </source>
</evidence>
<dbReference type="AlphaFoldDB" id="A0A2M6IUV9"/>
<dbReference type="PROSITE" id="PS51782">
    <property type="entry name" value="LYSM"/>
    <property type="match status" value="1"/>
</dbReference>
<dbReference type="Proteomes" id="UP000231056">
    <property type="component" value="Unassembled WGS sequence"/>
</dbReference>
<evidence type="ECO:0000313" key="2">
    <source>
        <dbReference type="EMBL" id="PIQ73708.1"/>
    </source>
</evidence>
<sequence>MLSSESSVTGQISAIQTDQVTFKGNKYTVQLGDSLAGIAERAYGDRESWLRIFNANNIASPDMIEVGMVLNIPR</sequence>
<dbReference type="InterPro" id="IPR018392">
    <property type="entry name" value="LysM"/>
</dbReference>
<dbReference type="Pfam" id="PF01476">
    <property type="entry name" value="LysM"/>
    <property type="match status" value="1"/>
</dbReference>